<feature type="transmembrane region" description="Helical" evidence="1">
    <location>
        <begin position="413"/>
        <end position="433"/>
    </location>
</feature>
<dbReference type="Proteomes" id="UP000262583">
    <property type="component" value="Chromosome"/>
</dbReference>
<dbReference type="Pfam" id="PF09586">
    <property type="entry name" value="YfhO"/>
    <property type="match status" value="1"/>
</dbReference>
<feature type="transmembrane region" description="Helical" evidence="1">
    <location>
        <begin position="805"/>
        <end position="826"/>
    </location>
</feature>
<feature type="transmembrane region" description="Helical" evidence="1">
    <location>
        <begin position="124"/>
        <end position="150"/>
    </location>
</feature>
<feature type="transmembrane region" description="Helical" evidence="1">
    <location>
        <begin position="162"/>
        <end position="182"/>
    </location>
</feature>
<feature type="transmembrane region" description="Helical" evidence="1">
    <location>
        <begin position="445"/>
        <end position="465"/>
    </location>
</feature>
<feature type="transmembrane region" description="Helical" evidence="1">
    <location>
        <begin position="506"/>
        <end position="525"/>
    </location>
</feature>
<dbReference type="InterPro" id="IPR018580">
    <property type="entry name" value="Uncharacterised_YfhO"/>
</dbReference>
<feature type="transmembrane region" description="Helical" evidence="1">
    <location>
        <begin position="239"/>
        <end position="259"/>
    </location>
</feature>
<evidence type="ECO:0000313" key="2">
    <source>
        <dbReference type="EMBL" id="AXA35069.1"/>
    </source>
</evidence>
<feature type="transmembrane region" description="Helical" evidence="1">
    <location>
        <begin position="42"/>
        <end position="59"/>
    </location>
</feature>
<dbReference type="PANTHER" id="PTHR38454">
    <property type="entry name" value="INTEGRAL MEMBRANE PROTEIN-RELATED"/>
    <property type="match status" value="1"/>
</dbReference>
<gene>
    <name evidence="2" type="ORF">BRCON_0292</name>
</gene>
<evidence type="ECO:0000256" key="1">
    <source>
        <dbReference type="SAM" id="Phobius"/>
    </source>
</evidence>
<feature type="transmembrane region" description="Helical" evidence="1">
    <location>
        <begin position="217"/>
        <end position="233"/>
    </location>
</feature>
<dbReference type="PANTHER" id="PTHR38454:SF1">
    <property type="entry name" value="INTEGRAL MEMBRANE PROTEIN"/>
    <property type="match status" value="1"/>
</dbReference>
<accession>A0A2Z4Y271</accession>
<reference evidence="2 3" key="1">
    <citation type="submission" date="2018-05" db="EMBL/GenBank/DDBJ databases">
        <title>A metagenomic window into the 2 km-deep terrestrial subsurface aquifer revealed taxonomically and functionally diverse microbial community comprising novel uncultured bacterial lineages.</title>
        <authorList>
            <person name="Kadnikov V.V."/>
            <person name="Mardanov A.V."/>
            <person name="Beletsky A.V."/>
            <person name="Banks D."/>
            <person name="Pimenov N.V."/>
            <person name="Frank Y.A."/>
            <person name="Karnachuk O.V."/>
            <person name="Ravin N.V."/>
        </authorList>
    </citation>
    <scope>NUCLEOTIDE SEQUENCE [LARGE SCALE GENOMIC DNA]</scope>
    <source>
        <strain evidence="2">BY</strain>
    </source>
</reference>
<feature type="transmembrane region" description="Helical" evidence="1">
    <location>
        <begin position="271"/>
        <end position="289"/>
    </location>
</feature>
<feature type="transmembrane region" description="Helical" evidence="1">
    <location>
        <begin position="371"/>
        <end position="393"/>
    </location>
</feature>
<evidence type="ECO:0008006" key="4">
    <source>
        <dbReference type="Google" id="ProtNLM"/>
    </source>
</evidence>
<feature type="transmembrane region" description="Helical" evidence="1">
    <location>
        <begin position="188"/>
        <end position="205"/>
    </location>
</feature>
<proteinExistence type="predicted"/>
<evidence type="ECO:0000313" key="3">
    <source>
        <dbReference type="Proteomes" id="UP000262583"/>
    </source>
</evidence>
<name>A0A2Z4Y271_SUMC1</name>
<sequence length="832" mass="92910">MIPHNSRTSPKTVTEAMFQADAAMIKFLRGNRSSSSYSRRDWFATLVLYPVLIGTYAIFLSGTHEGGRIVSAATGDIAYYWLWARTYLGECLRNGILPHWNPYMMSGTPYLASNQMAIFYPPNWIFAVGAPAFWLNTQIFVHWWAALAAMHWLARGFGQSPSAALIAAFVFGFSGFAILHAWQGHLPFILEMPWTPLVLIAWLTYSKSADRSLRTMLTLVLGVAGCLAMQFFAGHPQLVYFSLIILAWFHFWYMIHQLIVGRKKRAFGDSMLLGASLGFAALLAAVQALPTAKYAAETVRAHGAPLEYYTAQSMPLGNILTLIAPWVWGGRRFGIPYIGMDSYWEVAGFVGATAVLLAGMMLTLPKSLNRFQWTCLGLVAFALLLAFGHYSGFYETLMKVFPGLGLFRNPGSFLYIATFALALLAGEGLDRLIEYARLRPSEFLLIVRRTAIAVAGGIGAFLILFGDNIRSPLFLQILVHRLTPQVFSTLSREDVTAMFKTFRENLIASGIMAGLSLGLISRLIWAKYEKVTRRIICVFLFFELIQFARPYAESFSVEGLRWPSRLVSIVRNAGSLYRIASAREPSDLTQGMVEKIRHVWGYEPTVSLRYAMAMSVAQGRPPSFPEAWLQAYRISPLMNALGTRYLIAPPDTGAGALGWHSVFKGSAYELFENPDALPRAFCVGKAETTSTQFLWSVLSSPDFAPQQKVILEEEAARTFDSQETTGTIGKVEVLRDDPELFTAKVKMEHDGWFVLMDQYLPGWEASVNGVEAKIYRANGVGRALPLQSGEHIVEMRYVTPGWRTGLFISSIAWICYALLAVVYWRVRKARIS</sequence>
<feature type="transmembrane region" description="Helical" evidence="1">
    <location>
        <begin position="346"/>
        <end position="364"/>
    </location>
</feature>
<organism evidence="2 3">
    <name type="scientific">Sumerlaea chitinivorans</name>
    <dbReference type="NCBI Taxonomy" id="2250252"/>
    <lineage>
        <taxon>Bacteria</taxon>
        <taxon>Candidatus Sumerlaeota</taxon>
        <taxon>Candidatus Sumerlaeia</taxon>
        <taxon>Candidatus Sumerlaeales</taxon>
        <taxon>Candidatus Sumerlaeaceae</taxon>
        <taxon>Candidatus Sumerlaea</taxon>
    </lineage>
</organism>
<keyword evidence="1" id="KW-1133">Transmembrane helix</keyword>
<dbReference type="KEGG" id="schv:BRCON_0292"/>
<dbReference type="AlphaFoldDB" id="A0A2Z4Y271"/>
<keyword evidence="1" id="KW-0472">Membrane</keyword>
<keyword evidence="1" id="KW-0812">Transmembrane</keyword>
<protein>
    <recommendedName>
        <fullName evidence="4">YfhO family protein</fullName>
    </recommendedName>
</protein>
<dbReference type="EMBL" id="CP030759">
    <property type="protein sequence ID" value="AXA35069.1"/>
    <property type="molecule type" value="Genomic_DNA"/>
</dbReference>